<keyword evidence="6 7" id="KW-0472">Membrane</keyword>
<evidence type="ECO:0000259" key="9">
    <source>
        <dbReference type="Pfam" id="PF06750"/>
    </source>
</evidence>
<feature type="domain" description="Prepilin peptidase A24 N-terminal" evidence="9">
    <location>
        <begin position="12"/>
        <end position="93"/>
    </location>
</feature>
<evidence type="ECO:0000256" key="4">
    <source>
        <dbReference type="ARBA" id="ARBA00022692"/>
    </source>
</evidence>
<dbReference type="GO" id="GO:0004190">
    <property type="term" value="F:aspartic-type endopeptidase activity"/>
    <property type="evidence" value="ECO:0007669"/>
    <property type="project" value="InterPro"/>
</dbReference>
<keyword evidence="11" id="KW-1185">Reference proteome</keyword>
<dbReference type="RefSeq" id="WP_188887393.1">
    <property type="nucleotide sequence ID" value="NZ_BMHY01000001.1"/>
</dbReference>
<feature type="transmembrane region" description="Helical" evidence="7">
    <location>
        <begin position="184"/>
        <end position="217"/>
    </location>
</feature>
<dbReference type="PANTHER" id="PTHR30487">
    <property type="entry name" value="TYPE 4 PREPILIN-LIKE PROTEINS LEADER PEPTIDE-PROCESSING ENZYME"/>
    <property type="match status" value="1"/>
</dbReference>
<comment type="subcellular location">
    <subcellularLocation>
        <location evidence="1">Cell membrane</location>
        <topology evidence="1">Multi-pass membrane protein</topology>
    </subcellularLocation>
</comment>
<dbReference type="InterPro" id="IPR050882">
    <property type="entry name" value="Prepilin_peptidase/N-MTase"/>
</dbReference>
<feature type="transmembrane region" description="Helical" evidence="7">
    <location>
        <begin position="100"/>
        <end position="118"/>
    </location>
</feature>
<accession>A0A917GSB4</accession>
<evidence type="ECO:0000259" key="8">
    <source>
        <dbReference type="Pfam" id="PF01478"/>
    </source>
</evidence>
<dbReference type="PANTHER" id="PTHR30487:SF0">
    <property type="entry name" value="PREPILIN LEADER PEPTIDASE_N-METHYLTRANSFERASE-RELATED"/>
    <property type="match status" value="1"/>
</dbReference>
<feature type="transmembrane region" description="Helical" evidence="7">
    <location>
        <begin position="125"/>
        <end position="142"/>
    </location>
</feature>
<feature type="transmembrane region" description="Helical" evidence="7">
    <location>
        <begin position="6"/>
        <end position="27"/>
    </location>
</feature>
<dbReference type="InterPro" id="IPR000045">
    <property type="entry name" value="Prepilin_IV_endopep_pep"/>
</dbReference>
<dbReference type="AlphaFoldDB" id="A0A917GSB4"/>
<dbReference type="Gene3D" id="1.20.120.1220">
    <property type="match status" value="1"/>
</dbReference>
<feature type="transmembrane region" description="Helical" evidence="7">
    <location>
        <begin position="229"/>
        <end position="252"/>
    </location>
</feature>
<comment type="similarity">
    <text evidence="2">Belongs to the peptidase A24 family.</text>
</comment>
<dbReference type="Proteomes" id="UP000600247">
    <property type="component" value="Unassembled WGS sequence"/>
</dbReference>
<evidence type="ECO:0000256" key="5">
    <source>
        <dbReference type="ARBA" id="ARBA00022989"/>
    </source>
</evidence>
<evidence type="ECO:0000256" key="7">
    <source>
        <dbReference type="SAM" id="Phobius"/>
    </source>
</evidence>
<dbReference type="EMBL" id="BMHY01000001">
    <property type="protein sequence ID" value="GGG55498.1"/>
    <property type="molecule type" value="Genomic_DNA"/>
</dbReference>
<keyword evidence="4 7" id="KW-0812">Transmembrane</keyword>
<keyword evidence="5 7" id="KW-1133">Transmembrane helix</keyword>
<gene>
    <name evidence="10" type="ORF">GCM10010918_05520</name>
</gene>
<comment type="caution">
    <text evidence="10">The sequence shown here is derived from an EMBL/GenBank/DDBJ whole genome shotgun (WGS) entry which is preliminary data.</text>
</comment>
<dbReference type="Pfam" id="PF06750">
    <property type="entry name" value="A24_N_bact"/>
    <property type="match status" value="1"/>
</dbReference>
<dbReference type="InterPro" id="IPR010627">
    <property type="entry name" value="Prepilin_pept_A24_N"/>
</dbReference>
<evidence type="ECO:0000256" key="1">
    <source>
        <dbReference type="ARBA" id="ARBA00004651"/>
    </source>
</evidence>
<keyword evidence="3" id="KW-1003">Cell membrane</keyword>
<protein>
    <submittedName>
        <fullName evidence="10">Type 4 prepilin-like proteins leader peptide-processing enzyme</fullName>
    </submittedName>
</protein>
<reference evidence="10 11" key="1">
    <citation type="journal article" date="2014" name="Int. J. Syst. Evol. Microbiol.">
        <title>Complete genome sequence of Corynebacterium casei LMG S-19264T (=DSM 44701T), isolated from a smear-ripened cheese.</title>
        <authorList>
            <consortium name="US DOE Joint Genome Institute (JGI-PGF)"/>
            <person name="Walter F."/>
            <person name="Albersmeier A."/>
            <person name="Kalinowski J."/>
            <person name="Ruckert C."/>
        </authorList>
    </citation>
    <scope>NUCLEOTIDE SEQUENCE [LARGE SCALE GENOMIC DNA]</scope>
    <source>
        <strain evidence="10 11">CGMCC 1.15286</strain>
    </source>
</reference>
<evidence type="ECO:0000256" key="3">
    <source>
        <dbReference type="ARBA" id="ARBA00022475"/>
    </source>
</evidence>
<dbReference type="GO" id="GO:0006465">
    <property type="term" value="P:signal peptide processing"/>
    <property type="evidence" value="ECO:0007669"/>
    <property type="project" value="TreeGrafter"/>
</dbReference>
<evidence type="ECO:0000313" key="11">
    <source>
        <dbReference type="Proteomes" id="UP000600247"/>
    </source>
</evidence>
<evidence type="ECO:0000256" key="6">
    <source>
        <dbReference type="ARBA" id="ARBA00023136"/>
    </source>
</evidence>
<dbReference type="Pfam" id="PF01478">
    <property type="entry name" value="Peptidase_A24"/>
    <property type="match status" value="1"/>
</dbReference>
<feature type="domain" description="Prepilin type IV endopeptidase peptidase" evidence="8">
    <location>
        <begin position="106"/>
        <end position="212"/>
    </location>
</feature>
<dbReference type="GO" id="GO:0005886">
    <property type="term" value="C:plasma membrane"/>
    <property type="evidence" value="ECO:0007669"/>
    <property type="project" value="UniProtKB-SubCell"/>
</dbReference>
<feature type="transmembrane region" description="Helical" evidence="7">
    <location>
        <begin position="148"/>
        <end position="172"/>
    </location>
</feature>
<sequence length="257" mass="27440">MTAWAIVIVSLAGLLLGGLFNAVAIHWDKRLPSVYPPSYCAHSRHRPPTYAVIQLLPFLTSGGKCRQCGQRLEWRYAAGEAATALLFGLAAFRMDSQPELIAALWLIAILSIITQTDLTDKIIPNKVVAAGVIGAIVIRLFIHPLPIWNYGIAAVAGSGALLAIALLGSWVLKKETMGGGDIKLYVFIGLMLGVKLTLLSLFLASLFGLIGGLLLIAAGGHARGKTLPFGPYIALGAITAYLWGDGMVEWYLGLLSF</sequence>
<evidence type="ECO:0000313" key="10">
    <source>
        <dbReference type="EMBL" id="GGG55498.1"/>
    </source>
</evidence>
<name>A0A917GSB4_9BACL</name>
<evidence type="ECO:0000256" key="2">
    <source>
        <dbReference type="ARBA" id="ARBA00005801"/>
    </source>
</evidence>
<organism evidence="10 11">
    <name type="scientific">Paenibacillus radicis</name>
    <name type="common">ex Gao et al. 2016</name>
    <dbReference type="NCBI Taxonomy" id="1737354"/>
    <lineage>
        <taxon>Bacteria</taxon>
        <taxon>Bacillati</taxon>
        <taxon>Bacillota</taxon>
        <taxon>Bacilli</taxon>
        <taxon>Bacillales</taxon>
        <taxon>Paenibacillaceae</taxon>
        <taxon>Paenibacillus</taxon>
    </lineage>
</organism>
<proteinExistence type="inferred from homology"/>